<comment type="similarity">
    <text evidence="1">Belongs to the YggT family.</text>
</comment>
<evidence type="ECO:0000256" key="1">
    <source>
        <dbReference type="ARBA" id="ARBA00010894"/>
    </source>
</evidence>
<dbReference type="Proteomes" id="UP000005262">
    <property type="component" value="Chromosome"/>
</dbReference>
<keyword evidence="2" id="KW-0472">Membrane</keyword>
<evidence type="ECO:0000256" key="2">
    <source>
        <dbReference type="SAM" id="Phobius"/>
    </source>
</evidence>
<sequence>MLFVVQIVSKVISILIYAIFVRVILSWFGPKFYPSNNKLVAVLYDVTDPILKPFQRFQFGNAAMRMDFSPIFAILALNVAQWLLWQIF</sequence>
<reference evidence="3 4" key="1">
    <citation type="journal article" date="2012" name="J. Bacteriol.">
        <title>Complete genome sequences of Desulfosporosinus orientis DSM765T, Desulfosporosinus youngiae DSM17734T, Desulfosporosinus meridiei DSM13257T, and Desulfosporosinus acidiphilus DSM22704T.</title>
        <authorList>
            <person name="Pester M."/>
            <person name="Brambilla E."/>
            <person name="Alazard D."/>
            <person name="Rattei T."/>
            <person name="Weinmaier T."/>
            <person name="Han J."/>
            <person name="Lucas S."/>
            <person name="Lapidus A."/>
            <person name="Cheng J.F."/>
            <person name="Goodwin L."/>
            <person name="Pitluck S."/>
            <person name="Peters L."/>
            <person name="Ovchinnikova G."/>
            <person name="Teshima H."/>
            <person name="Detter J.C."/>
            <person name="Han C.S."/>
            <person name="Tapia R."/>
            <person name="Land M.L."/>
            <person name="Hauser L."/>
            <person name="Kyrpides N.C."/>
            <person name="Ivanova N.N."/>
            <person name="Pagani I."/>
            <person name="Huntmann M."/>
            <person name="Wei C.L."/>
            <person name="Davenport K.W."/>
            <person name="Daligault H."/>
            <person name="Chain P.S."/>
            <person name="Chen A."/>
            <person name="Mavromatis K."/>
            <person name="Markowitz V."/>
            <person name="Szeto E."/>
            <person name="Mikhailova N."/>
            <person name="Pati A."/>
            <person name="Wagner M."/>
            <person name="Woyke T."/>
            <person name="Ollivier B."/>
            <person name="Klenk H.P."/>
            <person name="Spring S."/>
            <person name="Loy A."/>
        </authorList>
    </citation>
    <scope>NUCLEOTIDE SEQUENCE [LARGE SCALE GENOMIC DNA]</scope>
    <source>
        <strain evidence="4">ATCC BAA-275 / DSM 13257 / NCIMB 13706 / S10</strain>
    </source>
</reference>
<organism evidence="3 4">
    <name type="scientific">Desulfosporosinus meridiei (strain ATCC BAA-275 / DSM 13257 / KCTC 12902 / NCIMB 13706 / S10)</name>
    <dbReference type="NCBI Taxonomy" id="768704"/>
    <lineage>
        <taxon>Bacteria</taxon>
        <taxon>Bacillati</taxon>
        <taxon>Bacillota</taxon>
        <taxon>Clostridia</taxon>
        <taxon>Eubacteriales</taxon>
        <taxon>Desulfitobacteriaceae</taxon>
        <taxon>Desulfosporosinus</taxon>
    </lineage>
</organism>
<keyword evidence="2" id="KW-0812">Transmembrane</keyword>
<dbReference type="HOGENOM" id="CLU_136788_1_1_9"/>
<keyword evidence="4" id="KW-1185">Reference proteome</keyword>
<evidence type="ECO:0000313" key="3">
    <source>
        <dbReference type="EMBL" id="AFQ45666.1"/>
    </source>
</evidence>
<reference evidence="4" key="2">
    <citation type="submission" date="2012-08" db="EMBL/GenBank/DDBJ databases">
        <title>Finished genome of Desulfosporosinus meridiei DSM 13257.</title>
        <authorList>
            <person name="Huntemann M."/>
            <person name="Wei C.-L."/>
            <person name="Han J."/>
            <person name="Detter J.C."/>
            <person name="Han C."/>
            <person name="Davenport K."/>
            <person name="Daligault H."/>
            <person name="Erkkila T."/>
            <person name="Gu W."/>
            <person name="Munk A.C.C."/>
            <person name="Teshima H."/>
            <person name="Xu Y."/>
            <person name="Chain P."/>
            <person name="Tapia R."/>
            <person name="Chen A."/>
            <person name="Krypides N."/>
            <person name="Mavromatis K."/>
            <person name="Markowitz V."/>
            <person name="Szeto E."/>
            <person name="Ivanova N."/>
            <person name="Mikhailova N."/>
            <person name="Ovchinnikova G."/>
            <person name="Pagani I."/>
            <person name="Pati A."/>
            <person name="Goodwin L."/>
            <person name="Peters L."/>
            <person name="Pitluck S."/>
            <person name="Woyke T."/>
            <person name="Pester M."/>
            <person name="Spring S."/>
            <person name="Ollivier B."/>
            <person name="Rattei T."/>
            <person name="Klenk H.-P."/>
            <person name="Wagner M."/>
            <person name="Loy A."/>
        </authorList>
    </citation>
    <scope>NUCLEOTIDE SEQUENCE [LARGE SCALE GENOMIC DNA]</scope>
    <source>
        <strain evidence="4">ATCC BAA-275 / DSM 13257 / NCIMB 13706 / S10</strain>
    </source>
</reference>
<dbReference type="PANTHER" id="PTHR33219">
    <property type="entry name" value="YLMG HOMOLOG PROTEIN 2, CHLOROPLASTIC"/>
    <property type="match status" value="1"/>
</dbReference>
<dbReference type="STRING" id="768704.Desmer_3830"/>
<protein>
    <submittedName>
        <fullName evidence="3">YGGT family protein</fullName>
    </submittedName>
</protein>
<dbReference type="GO" id="GO:0016020">
    <property type="term" value="C:membrane"/>
    <property type="evidence" value="ECO:0007669"/>
    <property type="project" value="InterPro"/>
</dbReference>
<evidence type="ECO:0000313" key="4">
    <source>
        <dbReference type="Proteomes" id="UP000005262"/>
    </source>
</evidence>
<dbReference type="InterPro" id="IPR003425">
    <property type="entry name" value="CCB3/YggT"/>
</dbReference>
<dbReference type="Pfam" id="PF02325">
    <property type="entry name" value="CCB3_YggT"/>
    <property type="match status" value="1"/>
</dbReference>
<gene>
    <name evidence="3" type="ordered locus">Desmer_3830</name>
</gene>
<proteinExistence type="inferred from homology"/>
<keyword evidence="2" id="KW-1133">Transmembrane helix</keyword>
<dbReference type="eggNOG" id="COG0762">
    <property type="taxonomic scope" value="Bacteria"/>
</dbReference>
<accession>J7J3X1</accession>
<dbReference type="EMBL" id="CP003629">
    <property type="protein sequence ID" value="AFQ45666.1"/>
    <property type="molecule type" value="Genomic_DNA"/>
</dbReference>
<feature type="transmembrane region" description="Helical" evidence="2">
    <location>
        <begin position="7"/>
        <end position="28"/>
    </location>
</feature>
<name>J7J3X1_DESMD</name>
<feature type="transmembrane region" description="Helical" evidence="2">
    <location>
        <begin position="68"/>
        <end position="85"/>
    </location>
</feature>
<dbReference type="PANTHER" id="PTHR33219:SF14">
    <property type="entry name" value="PROTEIN COFACTOR ASSEMBLY OF COMPLEX C SUBUNIT B CCB3, CHLOROPLASTIC-RELATED"/>
    <property type="match status" value="1"/>
</dbReference>
<dbReference type="AlphaFoldDB" id="J7J3X1"/>
<dbReference type="KEGG" id="dmi:Desmer_3830"/>